<gene>
    <name evidence="2" type="ORF">A2996_00125</name>
</gene>
<evidence type="ECO:0008006" key="4">
    <source>
        <dbReference type="Google" id="ProtNLM"/>
    </source>
</evidence>
<dbReference type="AlphaFoldDB" id="A0A1F5ENE5"/>
<keyword evidence="1" id="KW-1133">Transmembrane helix</keyword>
<feature type="transmembrane region" description="Helical" evidence="1">
    <location>
        <begin position="33"/>
        <end position="56"/>
    </location>
</feature>
<dbReference type="Pfam" id="PF09997">
    <property type="entry name" value="DUF2238"/>
    <property type="match status" value="1"/>
</dbReference>
<feature type="transmembrane region" description="Helical" evidence="1">
    <location>
        <begin position="118"/>
        <end position="136"/>
    </location>
</feature>
<accession>A0A1F5ENE5</accession>
<keyword evidence="1" id="KW-0472">Membrane</keyword>
<organism evidence="2 3">
    <name type="scientific">Candidatus Campbellbacteria bacterium RIFCSPLOWO2_01_FULL_34_15</name>
    <dbReference type="NCBI Taxonomy" id="1797579"/>
    <lineage>
        <taxon>Bacteria</taxon>
        <taxon>Candidatus Campbelliibacteriota</taxon>
    </lineage>
</organism>
<dbReference type="STRING" id="1797579.A2996_00125"/>
<keyword evidence="1" id="KW-0812">Transmembrane</keyword>
<sequence>MRKELFIFTFILILFIASLNELAVNYYFYWRIWWFDIMMHFLGGLWVGLSALWFYYSSGFSKKGGKSIFTKEGTVNKRKMFFISLFSGILIGLGWEIFEFIIEVDFSNNYIDDTLLDLLMDMIGAIMAFVVVSKFYRKDLEKINKNSL</sequence>
<reference evidence="2 3" key="1">
    <citation type="journal article" date="2016" name="Nat. Commun.">
        <title>Thousands of microbial genomes shed light on interconnected biogeochemical processes in an aquifer system.</title>
        <authorList>
            <person name="Anantharaman K."/>
            <person name="Brown C.T."/>
            <person name="Hug L.A."/>
            <person name="Sharon I."/>
            <person name="Castelle C.J."/>
            <person name="Probst A.J."/>
            <person name="Thomas B.C."/>
            <person name="Singh A."/>
            <person name="Wilkins M.J."/>
            <person name="Karaoz U."/>
            <person name="Brodie E.L."/>
            <person name="Williams K.H."/>
            <person name="Hubbard S.S."/>
            <person name="Banfield J.F."/>
        </authorList>
    </citation>
    <scope>NUCLEOTIDE SEQUENCE [LARGE SCALE GENOMIC DNA]</scope>
</reference>
<evidence type="ECO:0000313" key="2">
    <source>
        <dbReference type="EMBL" id="OGD68928.1"/>
    </source>
</evidence>
<name>A0A1F5ENE5_9BACT</name>
<proteinExistence type="predicted"/>
<dbReference type="EMBL" id="MFAB01000012">
    <property type="protein sequence ID" value="OGD68928.1"/>
    <property type="molecule type" value="Genomic_DNA"/>
</dbReference>
<feature type="transmembrane region" description="Helical" evidence="1">
    <location>
        <begin position="80"/>
        <end position="98"/>
    </location>
</feature>
<protein>
    <recommendedName>
        <fullName evidence="4">VanZ-like domain-containing protein</fullName>
    </recommendedName>
</protein>
<comment type="caution">
    <text evidence="2">The sequence shown here is derived from an EMBL/GenBank/DDBJ whole genome shotgun (WGS) entry which is preliminary data.</text>
</comment>
<evidence type="ECO:0000256" key="1">
    <source>
        <dbReference type="SAM" id="Phobius"/>
    </source>
</evidence>
<evidence type="ECO:0000313" key="3">
    <source>
        <dbReference type="Proteomes" id="UP000176865"/>
    </source>
</evidence>
<dbReference type="Proteomes" id="UP000176865">
    <property type="component" value="Unassembled WGS sequence"/>
</dbReference>
<dbReference type="InterPro" id="IPR014509">
    <property type="entry name" value="YjdF-like"/>
</dbReference>